<dbReference type="GO" id="GO:0044781">
    <property type="term" value="P:bacterial-type flagellum organization"/>
    <property type="evidence" value="ECO:0007669"/>
    <property type="project" value="UniProtKB-KW"/>
</dbReference>
<dbReference type="InterPro" id="IPR035890">
    <property type="entry name" value="Anti-sigma-28_factor_FlgM_sf"/>
</dbReference>
<reference evidence="10 11" key="1">
    <citation type="submission" date="2015-03" db="EMBL/GenBank/DDBJ databases">
        <authorList>
            <consortium name="Pathogen Informatics"/>
            <person name="Murphy D."/>
        </authorList>
    </citation>
    <scope>NUCLEOTIDE SEQUENCE [LARGE SCALE GENOMIC DNA]</scope>
    <source>
        <strain evidence="10 11">FE82747</strain>
    </source>
</reference>
<keyword evidence="3" id="KW-0678">Repressor</keyword>
<dbReference type="EMBL" id="CQBM01000017">
    <property type="protein sequence ID" value="CNI70010.1"/>
    <property type="molecule type" value="Genomic_DNA"/>
</dbReference>
<feature type="domain" description="Anti-sigma-28 factor FlgM C-terminal" evidence="9">
    <location>
        <begin position="44"/>
        <end position="91"/>
    </location>
</feature>
<dbReference type="AlphaFoldDB" id="A0AA36PNR0"/>
<evidence type="ECO:0000313" key="10">
    <source>
        <dbReference type="EMBL" id="CNI70010.1"/>
    </source>
</evidence>
<evidence type="ECO:0000256" key="8">
    <source>
        <dbReference type="ARBA" id="ARBA00030117"/>
    </source>
</evidence>
<keyword evidence="6" id="KW-0804">Transcription</keyword>
<evidence type="ECO:0000256" key="4">
    <source>
        <dbReference type="ARBA" id="ARBA00022795"/>
    </source>
</evidence>
<dbReference type="InterPro" id="IPR007412">
    <property type="entry name" value="FlgM"/>
</dbReference>
<dbReference type="GO" id="GO:0045892">
    <property type="term" value="P:negative regulation of DNA-templated transcription"/>
    <property type="evidence" value="ECO:0007669"/>
    <property type="project" value="InterPro"/>
</dbReference>
<comment type="function">
    <text evidence="7">Responsible for the coupling of flagellin expression to flagellar assembly by preventing expression of the flagellin genes when a component of the middle class of proteins is defective. It negatively regulates flagellar genes by inhibiting the activity of FliA by directly binding to FliA.</text>
</comment>
<evidence type="ECO:0000259" key="9">
    <source>
        <dbReference type="Pfam" id="PF04316"/>
    </source>
</evidence>
<keyword evidence="5" id="KW-0805">Transcription regulation</keyword>
<keyword evidence="4" id="KW-1005">Bacterial flagellum biogenesis</keyword>
<dbReference type="SUPFAM" id="SSF101498">
    <property type="entry name" value="Anti-sigma factor FlgM"/>
    <property type="match status" value="1"/>
</dbReference>
<evidence type="ECO:0000256" key="1">
    <source>
        <dbReference type="ARBA" id="ARBA00005322"/>
    </source>
</evidence>
<dbReference type="Proteomes" id="UP000040841">
    <property type="component" value="Unassembled WGS sequence"/>
</dbReference>
<dbReference type="RefSeq" id="WP_049648689.1">
    <property type="nucleotide sequence ID" value="NZ_CABHYF010000019.1"/>
</dbReference>
<evidence type="ECO:0000256" key="5">
    <source>
        <dbReference type="ARBA" id="ARBA00023015"/>
    </source>
</evidence>
<dbReference type="Pfam" id="PF04316">
    <property type="entry name" value="FlgM"/>
    <property type="match status" value="1"/>
</dbReference>
<accession>A0AA36PNR0</accession>
<name>A0AA36PNR0_YERMO</name>
<protein>
    <recommendedName>
        <fullName evidence="2">Negative regulator of flagellin synthesis</fullName>
    </recommendedName>
    <alternativeName>
        <fullName evidence="8">Anti-sigma-28 factor</fullName>
    </alternativeName>
</protein>
<evidence type="ECO:0000256" key="6">
    <source>
        <dbReference type="ARBA" id="ARBA00023163"/>
    </source>
</evidence>
<evidence type="ECO:0000256" key="2">
    <source>
        <dbReference type="ARBA" id="ARBA00017823"/>
    </source>
</evidence>
<proteinExistence type="inferred from homology"/>
<sequence length="98" mass="10922">MSIDRTQQPLAVTAVNAQQDLKVRSKVEELSSQHIESNEESGTQVKLSQLTQQIQFDDSRDIDYGRIAKIQAAMDAGELNLDSDHIAHALVQDIFQLS</sequence>
<dbReference type="NCBIfam" id="TIGR03824">
    <property type="entry name" value="FlgM_jcvi"/>
    <property type="match status" value="1"/>
</dbReference>
<organism evidence="10 11">
    <name type="scientific">Yersinia mollaretii</name>
    <dbReference type="NCBI Taxonomy" id="33060"/>
    <lineage>
        <taxon>Bacteria</taxon>
        <taxon>Pseudomonadati</taxon>
        <taxon>Pseudomonadota</taxon>
        <taxon>Gammaproteobacteria</taxon>
        <taxon>Enterobacterales</taxon>
        <taxon>Yersiniaceae</taxon>
        <taxon>Yersinia</taxon>
    </lineage>
</organism>
<dbReference type="InterPro" id="IPR031316">
    <property type="entry name" value="FlgM_C"/>
</dbReference>
<evidence type="ECO:0000256" key="7">
    <source>
        <dbReference type="ARBA" id="ARBA00024739"/>
    </source>
</evidence>
<gene>
    <name evidence="10" type="ORF">ERS008502_04023</name>
</gene>
<evidence type="ECO:0000256" key="3">
    <source>
        <dbReference type="ARBA" id="ARBA00022491"/>
    </source>
</evidence>
<comment type="caution">
    <text evidence="10">The sequence shown here is derived from an EMBL/GenBank/DDBJ whole genome shotgun (WGS) entry which is preliminary data.</text>
</comment>
<evidence type="ECO:0000313" key="11">
    <source>
        <dbReference type="Proteomes" id="UP000040841"/>
    </source>
</evidence>
<comment type="similarity">
    <text evidence="1">Belongs to the FlgM family.</text>
</comment>